<name>A0ABW4FSM5_9PSEU</name>
<dbReference type="InterPro" id="IPR011010">
    <property type="entry name" value="DNA_brk_join_enz"/>
</dbReference>
<organism evidence="2 3">
    <name type="scientific">Pseudonocardia aurantiaca</name>
    <dbReference type="NCBI Taxonomy" id="75290"/>
    <lineage>
        <taxon>Bacteria</taxon>
        <taxon>Bacillati</taxon>
        <taxon>Actinomycetota</taxon>
        <taxon>Actinomycetes</taxon>
        <taxon>Pseudonocardiales</taxon>
        <taxon>Pseudonocardiaceae</taxon>
        <taxon>Pseudonocardia</taxon>
    </lineage>
</organism>
<dbReference type="Proteomes" id="UP001597145">
    <property type="component" value="Unassembled WGS sequence"/>
</dbReference>
<dbReference type="InterPro" id="IPR010998">
    <property type="entry name" value="Integrase_recombinase_N"/>
</dbReference>
<keyword evidence="3" id="KW-1185">Reference proteome</keyword>
<dbReference type="Gene3D" id="1.10.150.130">
    <property type="match status" value="1"/>
</dbReference>
<dbReference type="SUPFAM" id="SSF56349">
    <property type="entry name" value="DNA breaking-rejoining enzymes"/>
    <property type="match status" value="1"/>
</dbReference>
<sequence length="225" mass="25566">MTVYAGVDPLTKRRHYLREVIAAGPTAHADAEKALRRLVVQVDEQRSPRTAATVEQLLDRHFELLEVEPSTLATYRSLTTSRILPLIGKQKMGALRAAVFDSFYAELRRCRAHCDRRPYTEHRTDLAHECDHRCRPHACRPLSKSTVRQIHVILSGALKRAVRWRWLSTNPIEHAEPPAQPAANPQPPTAEEAARILNESWSDPDWAVLVWLTMVTGFRRGELCG</sequence>
<reference evidence="3" key="1">
    <citation type="journal article" date="2019" name="Int. J. Syst. Evol. Microbiol.">
        <title>The Global Catalogue of Microorganisms (GCM) 10K type strain sequencing project: providing services to taxonomists for standard genome sequencing and annotation.</title>
        <authorList>
            <consortium name="The Broad Institute Genomics Platform"/>
            <consortium name="The Broad Institute Genome Sequencing Center for Infectious Disease"/>
            <person name="Wu L."/>
            <person name="Ma J."/>
        </authorList>
    </citation>
    <scope>NUCLEOTIDE SEQUENCE [LARGE SCALE GENOMIC DNA]</scope>
    <source>
        <strain evidence="3">JCM 12165</strain>
    </source>
</reference>
<gene>
    <name evidence="2" type="primary">xerC</name>
    <name evidence="2" type="ORF">ACFSCY_29580</name>
</gene>
<dbReference type="EMBL" id="JBHUCP010000025">
    <property type="protein sequence ID" value="MFD1533583.1"/>
    <property type="molecule type" value="Genomic_DNA"/>
</dbReference>
<accession>A0ABW4FSM5</accession>
<evidence type="ECO:0000256" key="1">
    <source>
        <dbReference type="ARBA" id="ARBA00023125"/>
    </source>
</evidence>
<evidence type="ECO:0000313" key="3">
    <source>
        <dbReference type="Proteomes" id="UP001597145"/>
    </source>
</evidence>
<keyword evidence="1" id="KW-0238">DNA-binding</keyword>
<protein>
    <submittedName>
        <fullName evidence="2">Tyrosine recombinase XerC</fullName>
    </submittedName>
</protein>
<evidence type="ECO:0000313" key="2">
    <source>
        <dbReference type="EMBL" id="MFD1533583.1"/>
    </source>
</evidence>
<comment type="caution">
    <text evidence="2">The sequence shown here is derived from an EMBL/GenBank/DDBJ whole genome shotgun (WGS) entry which is preliminary data.</text>
</comment>
<dbReference type="RefSeq" id="WP_343985618.1">
    <property type="nucleotide sequence ID" value="NZ_BAAAJG010000026.1"/>
</dbReference>
<proteinExistence type="predicted"/>